<dbReference type="OrthoDB" id="4499469at2759"/>
<evidence type="ECO:0000313" key="1">
    <source>
        <dbReference type="EMBL" id="QSS60572.1"/>
    </source>
</evidence>
<dbReference type="EMBL" id="CP069110">
    <property type="protein sequence ID" value="QSS60572.1"/>
    <property type="molecule type" value="Genomic_DNA"/>
</dbReference>
<gene>
    <name evidence="1" type="ORF">I7I51_05372</name>
</gene>
<reference evidence="1" key="1">
    <citation type="submission" date="2021-01" db="EMBL/GenBank/DDBJ databases">
        <title>Chromosome-level genome assembly of a human fungal pathogen reveals clustering of transcriptionally co-regulated genes.</title>
        <authorList>
            <person name="Voorhies M."/>
            <person name="Cohen S."/>
            <person name="Shea T.P."/>
            <person name="Petrus S."/>
            <person name="Munoz J.F."/>
            <person name="Poplawski S."/>
            <person name="Goldman W.E."/>
            <person name="Michael T."/>
            <person name="Cuomo C.A."/>
            <person name="Sil A."/>
            <person name="Beyhan S."/>
        </authorList>
    </citation>
    <scope>NUCLEOTIDE SEQUENCE</scope>
    <source>
        <strain evidence="1">WU24</strain>
    </source>
</reference>
<proteinExistence type="predicted"/>
<protein>
    <submittedName>
        <fullName evidence="1">Uncharacterized protein</fullName>
    </submittedName>
</protein>
<organism evidence="1 2">
    <name type="scientific">Ajellomyces capsulatus</name>
    <name type="common">Darling's disease fungus</name>
    <name type="synonym">Histoplasma capsulatum</name>
    <dbReference type="NCBI Taxonomy" id="5037"/>
    <lineage>
        <taxon>Eukaryota</taxon>
        <taxon>Fungi</taxon>
        <taxon>Dikarya</taxon>
        <taxon>Ascomycota</taxon>
        <taxon>Pezizomycotina</taxon>
        <taxon>Eurotiomycetes</taxon>
        <taxon>Eurotiomycetidae</taxon>
        <taxon>Onygenales</taxon>
        <taxon>Ajellomycetaceae</taxon>
        <taxon>Histoplasma</taxon>
    </lineage>
</organism>
<evidence type="ECO:0000313" key="2">
    <source>
        <dbReference type="Proteomes" id="UP000663671"/>
    </source>
</evidence>
<dbReference type="Proteomes" id="UP000663671">
    <property type="component" value="Chromosome 4"/>
</dbReference>
<sequence>MPVHQEKRGKKTRNGPWSVKRAMDSLVATSESIQYRDRLKPSEVKRIRDAVTLAMEPNSPESEASSRREKYWEFLRRIDKICGAGIVMLCAAGLGQSAIGIMGERVRIDVVTKIKQREAELKPSVLSAIYERNYIQGIVILPPKLRQSRLNIRDRQAVMMLPFE</sequence>
<dbReference type="VEuPathDB" id="FungiDB:I7I51_05372"/>
<accession>A0A8A1M7X4</accession>
<name>A0A8A1M7X4_AJECA</name>
<dbReference type="AlphaFoldDB" id="A0A8A1M7X4"/>